<feature type="repeat" description="RCC1" evidence="2">
    <location>
        <begin position="561"/>
        <end position="613"/>
    </location>
</feature>
<dbReference type="Proteomes" id="UP000243579">
    <property type="component" value="Unassembled WGS sequence"/>
</dbReference>
<feature type="region of interest" description="Disordered" evidence="3">
    <location>
        <begin position="613"/>
        <end position="633"/>
    </location>
</feature>
<feature type="compositionally biased region" description="Basic and acidic residues" evidence="3">
    <location>
        <begin position="666"/>
        <end position="682"/>
    </location>
</feature>
<feature type="region of interest" description="Disordered" evidence="3">
    <location>
        <begin position="21"/>
        <end position="43"/>
    </location>
</feature>
<feature type="region of interest" description="Disordered" evidence="3">
    <location>
        <begin position="817"/>
        <end position="838"/>
    </location>
</feature>
<keyword evidence="6" id="KW-1185">Reference proteome</keyword>
<dbReference type="PANTHER" id="PTHR22870">
    <property type="entry name" value="REGULATOR OF CHROMOSOME CONDENSATION"/>
    <property type="match status" value="1"/>
</dbReference>
<comment type="caution">
    <text evidence="5">The sequence shown here is derived from an EMBL/GenBank/DDBJ whole genome shotgun (WGS) entry which is preliminary data.</text>
</comment>
<feature type="repeat" description="RCC1" evidence="2">
    <location>
        <begin position="509"/>
        <end position="560"/>
    </location>
</feature>
<evidence type="ECO:0000259" key="4">
    <source>
        <dbReference type="Pfam" id="PF25390"/>
    </source>
</evidence>
<gene>
    <name evidence="5" type="ORF">ACHHYP_10506</name>
</gene>
<organism evidence="5 6">
    <name type="scientific">Achlya hypogyna</name>
    <name type="common">Oomycete</name>
    <name type="synonym">Protoachlya hypogyna</name>
    <dbReference type="NCBI Taxonomy" id="1202772"/>
    <lineage>
        <taxon>Eukaryota</taxon>
        <taxon>Sar</taxon>
        <taxon>Stramenopiles</taxon>
        <taxon>Oomycota</taxon>
        <taxon>Saprolegniomycetes</taxon>
        <taxon>Saprolegniales</taxon>
        <taxon>Achlyaceae</taxon>
        <taxon>Achlya</taxon>
    </lineage>
</organism>
<dbReference type="PROSITE" id="PS00626">
    <property type="entry name" value="RCC1_2"/>
    <property type="match status" value="3"/>
</dbReference>
<dbReference type="PANTHER" id="PTHR22870:SF408">
    <property type="entry name" value="OS09G0560450 PROTEIN"/>
    <property type="match status" value="1"/>
</dbReference>
<dbReference type="SUPFAM" id="SSF50985">
    <property type="entry name" value="RCC1/BLIP-II"/>
    <property type="match status" value="2"/>
</dbReference>
<dbReference type="STRING" id="1202772.A0A1V9YL76"/>
<feature type="domain" description="RCC1-like" evidence="4">
    <location>
        <begin position="246"/>
        <end position="550"/>
    </location>
</feature>
<evidence type="ECO:0000256" key="3">
    <source>
        <dbReference type="SAM" id="MobiDB-lite"/>
    </source>
</evidence>
<feature type="compositionally biased region" description="Low complexity" evidence="3">
    <location>
        <begin position="712"/>
        <end position="723"/>
    </location>
</feature>
<accession>A0A1V9YL76</accession>
<reference evidence="5 6" key="1">
    <citation type="journal article" date="2014" name="Genome Biol. Evol.">
        <title>The secreted proteins of Achlya hypogyna and Thraustotheca clavata identify the ancestral oomycete secretome and reveal gene acquisitions by horizontal gene transfer.</title>
        <authorList>
            <person name="Misner I."/>
            <person name="Blouin N."/>
            <person name="Leonard G."/>
            <person name="Richards T.A."/>
            <person name="Lane C.E."/>
        </authorList>
    </citation>
    <scope>NUCLEOTIDE SEQUENCE [LARGE SCALE GENOMIC DNA]</scope>
    <source>
        <strain evidence="5 6">ATCC 48635</strain>
    </source>
</reference>
<feature type="repeat" description="RCC1" evidence="2">
    <location>
        <begin position="271"/>
        <end position="328"/>
    </location>
</feature>
<feature type="repeat" description="RCC1" evidence="2">
    <location>
        <begin position="455"/>
        <end position="508"/>
    </location>
</feature>
<dbReference type="InterPro" id="IPR000408">
    <property type="entry name" value="Reg_chr_condens"/>
</dbReference>
<dbReference type="AlphaFoldDB" id="A0A1V9YL76"/>
<dbReference type="Pfam" id="PF25390">
    <property type="entry name" value="WD40_RLD"/>
    <property type="match status" value="1"/>
</dbReference>
<evidence type="ECO:0000256" key="1">
    <source>
        <dbReference type="ARBA" id="ARBA00022737"/>
    </source>
</evidence>
<evidence type="ECO:0000313" key="6">
    <source>
        <dbReference type="Proteomes" id="UP000243579"/>
    </source>
</evidence>
<dbReference type="PRINTS" id="PR00633">
    <property type="entry name" value="RCCNDNSATION"/>
</dbReference>
<name>A0A1V9YL76_ACHHY</name>
<evidence type="ECO:0000256" key="2">
    <source>
        <dbReference type="PROSITE-ProRule" id="PRU00235"/>
    </source>
</evidence>
<feature type="compositionally biased region" description="Low complexity" evidence="3">
    <location>
        <begin position="618"/>
        <end position="631"/>
    </location>
</feature>
<dbReference type="EMBL" id="JNBR01001504">
    <property type="protein sequence ID" value="OQR86460.1"/>
    <property type="molecule type" value="Genomic_DNA"/>
</dbReference>
<proteinExistence type="predicted"/>
<evidence type="ECO:0000313" key="5">
    <source>
        <dbReference type="EMBL" id="OQR86460.1"/>
    </source>
</evidence>
<dbReference type="OrthoDB" id="10256179at2759"/>
<dbReference type="InterPro" id="IPR009091">
    <property type="entry name" value="RCC1/BLIP-II"/>
</dbReference>
<protein>
    <submittedName>
        <fullName evidence="5">E3 ubiquitin-protein ligase HERC2-like</fullName>
    </submittedName>
</protein>
<feature type="region of interest" description="Disordered" evidence="3">
    <location>
        <begin position="645"/>
        <end position="767"/>
    </location>
</feature>
<dbReference type="PROSITE" id="PS50012">
    <property type="entry name" value="RCC1_3"/>
    <property type="match status" value="6"/>
</dbReference>
<feature type="repeat" description="RCC1" evidence="2">
    <location>
        <begin position="396"/>
        <end position="454"/>
    </location>
</feature>
<dbReference type="Pfam" id="PF00415">
    <property type="entry name" value="RCC1"/>
    <property type="match status" value="1"/>
</dbReference>
<keyword evidence="1" id="KW-0677">Repeat</keyword>
<feature type="compositionally biased region" description="Basic residues" evidence="3">
    <location>
        <begin position="821"/>
        <end position="836"/>
    </location>
</feature>
<dbReference type="InterPro" id="IPR058923">
    <property type="entry name" value="RCC1-like_dom"/>
</dbReference>
<dbReference type="Gene3D" id="2.130.10.30">
    <property type="entry name" value="Regulator of chromosome condensation 1/beta-lactamase-inhibitor protein II"/>
    <property type="match status" value="2"/>
</dbReference>
<sequence length="877" mass="95472">MAEPSPRSRISSRLLQDAANLQASFRRRPSLSKSSASSDNNHEDLPVYKRNAICMVPDLSLVGKELCASGAVGLVHVSKLHVQAIYGGSMGFYTLVLTTPCASPVVVHIMVQSDRARAVRITTARICFTPKTYHIPQAVGVYAVDVTRDNIAVVHRVYSQDERFDQAQVPSVQVAVFGNEASYVWSFGGDAMLLPEAAGGNRKPRLVKGFAEAARAAAPPPPSLPASSSDEENDATKQTLDLLQVLEDPDIYFSSLGCGDNFTVVVSSQSCLAFVYGHAATGALGERTSASTKQPTLLPTSIFASVHEKPAIAALSCGQHHIAVITRAGLLFTWGSGRFGQLGHRSYLDVQHPKHVELDALVLHKDRCLRGEDAARVVVKSVACGGQHTLVITDLQQVVSFGHNKAGQLGLGHRNCRTESGWRSCIPTVIATLTMHSVHQVAAGLHHSACITTQGELYTWGCGVDGRLGLNSSTTKVTPTIVHGIKALDIVPKMVRCGGRHTCIVTSSDELYTWGANDFGQLGLGDTRPRTTPTLVTFPVLMRVLDVSLGQFHSAAVTISGDVFTWGYDVNGGLGVPDAIDIQTKPVMLQAFVGLCAVQVQCGWSHTTVLTRRRAPTKKSGLSPSPKPLSTRDSSVLEALQNIVQHQIPSRPQSARPYQPTPRQLELAKAKESTAEFRERMLRLRPQSARVAGSPLPRDPLLPRPALRKASGKTPRPATAPPKRAGKRPAPRSTLQPHEVPRRPQSAHPRRTVFAKQPTPRFPPPMTPRELKHMTRAVLNELEQLTPAEDSDSEDNQESAGACKWSFLTACPVTTVETKPKTPRRRPKTAVARKPKSQPLALQLDKAKLRGRWHVEPIESVLKEKQRTKEHTRLWLR</sequence>
<feature type="repeat" description="RCC1" evidence="2">
    <location>
        <begin position="329"/>
        <end position="395"/>
    </location>
</feature>
<dbReference type="InterPro" id="IPR051210">
    <property type="entry name" value="Ub_ligase/GEF_domain"/>
</dbReference>